<reference evidence="1" key="1">
    <citation type="submission" date="2021-02" db="EMBL/GenBank/DDBJ databases">
        <authorList>
            <consortium name="DOE Joint Genome Institute"/>
            <person name="Ahrendt S."/>
            <person name="Looney B.P."/>
            <person name="Miyauchi S."/>
            <person name="Morin E."/>
            <person name="Drula E."/>
            <person name="Courty P.E."/>
            <person name="Chicoki N."/>
            <person name="Fauchery L."/>
            <person name="Kohler A."/>
            <person name="Kuo A."/>
            <person name="Labutti K."/>
            <person name="Pangilinan J."/>
            <person name="Lipzen A."/>
            <person name="Riley R."/>
            <person name="Andreopoulos W."/>
            <person name="He G."/>
            <person name="Johnson J."/>
            <person name="Barry K.W."/>
            <person name="Grigoriev I.V."/>
            <person name="Nagy L."/>
            <person name="Hibbett D."/>
            <person name="Henrissat B."/>
            <person name="Matheny P.B."/>
            <person name="Labbe J."/>
            <person name="Martin F."/>
        </authorList>
    </citation>
    <scope>NUCLEOTIDE SEQUENCE</scope>
    <source>
        <strain evidence="1">FP105234-sp</strain>
    </source>
</reference>
<organism evidence="1 2">
    <name type="scientific">Auriscalpium vulgare</name>
    <dbReference type="NCBI Taxonomy" id="40419"/>
    <lineage>
        <taxon>Eukaryota</taxon>
        <taxon>Fungi</taxon>
        <taxon>Dikarya</taxon>
        <taxon>Basidiomycota</taxon>
        <taxon>Agaricomycotina</taxon>
        <taxon>Agaricomycetes</taxon>
        <taxon>Russulales</taxon>
        <taxon>Auriscalpiaceae</taxon>
        <taxon>Auriscalpium</taxon>
    </lineage>
</organism>
<reference evidence="1" key="2">
    <citation type="journal article" date="2022" name="New Phytol.">
        <title>Evolutionary transition to the ectomycorrhizal habit in the genomes of a hyperdiverse lineage of mushroom-forming fungi.</title>
        <authorList>
            <person name="Looney B."/>
            <person name="Miyauchi S."/>
            <person name="Morin E."/>
            <person name="Drula E."/>
            <person name="Courty P.E."/>
            <person name="Kohler A."/>
            <person name="Kuo A."/>
            <person name="LaButti K."/>
            <person name="Pangilinan J."/>
            <person name="Lipzen A."/>
            <person name="Riley R."/>
            <person name="Andreopoulos W."/>
            <person name="He G."/>
            <person name="Johnson J."/>
            <person name="Nolan M."/>
            <person name="Tritt A."/>
            <person name="Barry K.W."/>
            <person name="Grigoriev I.V."/>
            <person name="Nagy L.G."/>
            <person name="Hibbett D."/>
            <person name="Henrissat B."/>
            <person name="Matheny P.B."/>
            <person name="Labbe J."/>
            <person name="Martin F.M."/>
        </authorList>
    </citation>
    <scope>NUCLEOTIDE SEQUENCE</scope>
    <source>
        <strain evidence="1">FP105234-sp</strain>
    </source>
</reference>
<dbReference type="Proteomes" id="UP000814033">
    <property type="component" value="Unassembled WGS sequence"/>
</dbReference>
<protein>
    <submittedName>
        <fullName evidence="1">Uncharacterized protein</fullName>
    </submittedName>
</protein>
<sequence length="475" mass="50540">MRYPLGRAPLSPARSSTLPLTPAQGHGCRLSPTEGHLRCRWKHGGGISEALPDVSQQASCVARVRSYTTASDPISADLREQIAAVALADNLADKHATVLKRLTDQRGKIAALAPDEVKSNMTRLNKLEKDEKAAGQASLRAGANRHRPLTNARGRGAQVLCKTASADTMQTTAPVNTAALRQTVSAPVFLTDRPLHARCNGDCDVSKVPVVSQTGPSANAGKTADGAGQRKGQYSGSAASATVALAGGRAKRHGVDAGGRQEKKVDKTLVLKKLPSSVRGPVCAVRFYIWLNVSYFPAAHAPCAACPGSAPSHIHYGDGAALVHLGGGHSAAVTGVELQHQQILVEVKGPALNLNKDYMVPEDQTIVICHLVSPLWAEAKHGHQEGCPGFDAILADEVYDAGLAIIEKRGRMRKLNPAVPSKFEDEQSRKGKVSVGWIDFNDKRRRLESADQDDKDKSHMSLSDAVDAQSHGGRR</sequence>
<dbReference type="EMBL" id="MU276731">
    <property type="protein sequence ID" value="KAI0037756.1"/>
    <property type="molecule type" value="Genomic_DNA"/>
</dbReference>
<gene>
    <name evidence="1" type="ORF">FA95DRAFT_1578619</name>
</gene>
<name>A0ACB8R2J1_9AGAM</name>
<evidence type="ECO:0000313" key="2">
    <source>
        <dbReference type="Proteomes" id="UP000814033"/>
    </source>
</evidence>
<comment type="caution">
    <text evidence="1">The sequence shown here is derived from an EMBL/GenBank/DDBJ whole genome shotgun (WGS) entry which is preliminary data.</text>
</comment>
<proteinExistence type="predicted"/>
<evidence type="ECO:0000313" key="1">
    <source>
        <dbReference type="EMBL" id="KAI0037756.1"/>
    </source>
</evidence>
<accession>A0ACB8R2J1</accession>
<keyword evidence="2" id="KW-1185">Reference proteome</keyword>